<gene>
    <name evidence="1" type="ORF">M378DRAFT_160576</name>
</gene>
<dbReference type="AlphaFoldDB" id="A0A0C2XCL7"/>
<dbReference type="Proteomes" id="UP000054549">
    <property type="component" value="Unassembled WGS sequence"/>
</dbReference>
<sequence length="61" mass="7105">MLNITAAGRKQLFLFRHSLLATTDAQCWHRPLIFLIDTFGSDVRYAINMPQGKFVFLRHRA</sequence>
<organism evidence="1 2">
    <name type="scientific">Amanita muscaria (strain Koide BX008)</name>
    <dbReference type="NCBI Taxonomy" id="946122"/>
    <lineage>
        <taxon>Eukaryota</taxon>
        <taxon>Fungi</taxon>
        <taxon>Dikarya</taxon>
        <taxon>Basidiomycota</taxon>
        <taxon>Agaricomycotina</taxon>
        <taxon>Agaricomycetes</taxon>
        <taxon>Agaricomycetidae</taxon>
        <taxon>Agaricales</taxon>
        <taxon>Pluteineae</taxon>
        <taxon>Amanitaceae</taxon>
        <taxon>Amanita</taxon>
    </lineage>
</organism>
<protein>
    <submittedName>
        <fullName evidence="1">Uncharacterized protein</fullName>
    </submittedName>
</protein>
<dbReference type="HOGENOM" id="CLU_2922121_0_0_1"/>
<name>A0A0C2XCL7_AMAMK</name>
<evidence type="ECO:0000313" key="2">
    <source>
        <dbReference type="Proteomes" id="UP000054549"/>
    </source>
</evidence>
<proteinExistence type="predicted"/>
<dbReference type="InParanoid" id="A0A0C2XCL7"/>
<accession>A0A0C2XCL7</accession>
<evidence type="ECO:0000313" key="1">
    <source>
        <dbReference type="EMBL" id="KIL66583.1"/>
    </source>
</evidence>
<keyword evidence="2" id="KW-1185">Reference proteome</keyword>
<dbReference type="EMBL" id="KN818235">
    <property type="protein sequence ID" value="KIL66583.1"/>
    <property type="molecule type" value="Genomic_DNA"/>
</dbReference>
<reference evidence="1 2" key="1">
    <citation type="submission" date="2014-04" db="EMBL/GenBank/DDBJ databases">
        <title>Evolutionary Origins and Diversification of the Mycorrhizal Mutualists.</title>
        <authorList>
            <consortium name="DOE Joint Genome Institute"/>
            <consortium name="Mycorrhizal Genomics Consortium"/>
            <person name="Kohler A."/>
            <person name="Kuo A."/>
            <person name="Nagy L.G."/>
            <person name="Floudas D."/>
            <person name="Copeland A."/>
            <person name="Barry K.W."/>
            <person name="Cichocki N."/>
            <person name="Veneault-Fourrey C."/>
            <person name="LaButti K."/>
            <person name="Lindquist E.A."/>
            <person name="Lipzen A."/>
            <person name="Lundell T."/>
            <person name="Morin E."/>
            <person name="Murat C."/>
            <person name="Riley R."/>
            <person name="Ohm R."/>
            <person name="Sun H."/>
            <person name="Tunlid A."/>
            <person name="Henrissat B."/>
            <person name="Grigoriev I.V."/>
            <person name="Hibbett D.S."/>
            <person name="Martin F."/>
        </authorList>
    </citation>
    <scope>NUCLEOTIDE SEQUENCE [LARGE SCALE GENOMIC DNA]</scope>
    <source>
        <strain evidence="1 2">Koide BX008</strain>
    </source>
</reference>